<name>A0A2U2N2R6_9GAMM</name>
<feature type="domain" description="Type I restriction modification DNA specificity" evidence="5">
    <location>
        <begin position="3"/>
        <end position="183"/>
    </location>
</feature>
<keyword evidence="7" id="KW-1185">Reference proteome</keyword>
<keyword evidence="4" id="KW-0175">Coiled coil</keyword>
<gene>
    <name evidence="6" type="ORF">DEM34_08630</name>
</gene>
<comment type="similarity">
    <text evidence="1">Belongs to the type-I restriction system S methylase family.</text>
</comment>
<dbReference type="InterPro" id="IPR052021">
    <property type="entry name" value="Type-I_RS_S_subunit"/>
</dbReference>
<evidence type="ECO:0000259" key="5">
    <source>
        <dbReference type="Pfam" id="PF01420"/>
    </source>
</evidence>
<dbReference type="RefSeq" id="WP_109678264.1">
    <property type="nucleotide sequence ID" value="NZ_CP086615.1"/>
</dbReference>
<dbReference type="GO" id="GO:0003677">
    <property type="term" value="F:DNA binding"/>
    <property type="evidence" value="ECO:0007669"/>
    <property type="project" value="UniProtKB-KW"/>
</dbReference>
<dbReference type="GO" id="GO:0004519">
    <property type="term" value="F:endonuclease activity"/>
    <property type="evidence" value="ECO:0007669"/>
    <property type="project" value="UniProtKB-KW"/>
</dbReference>
<dbReference type="EMBL" id="QFFI01000011">
    <property type="protein sequence ID" value="PWG63363.1"/>
    <property type="molecule type" value="Genomic_DNA"/>
</dbReference>
<evidence type="ECO:0000313" key="6">
    <source>
        <dbReference type="EMBL" id="PWG63363.1"/>
    </source>
</evidence>
<evidence type="ECO:0000256" key="2">
    <source>
        <dbReference type="ARBA" id="ARBA00022747"/>
    </source>
</evidence>
<dbReference type="PANTHER" id="PTHR30408:SF12">
    <property type="entry name" value="TYPE I RESTRICTION ENZYME MJAVIII SPECIFICITY SUBUNIT"/>
    <property type="match status" value="1"/>
</dbReference>
<keyword evidence="6" id="KW-0255">Endonuclease</keyword>
<dbReference type="Pfam" id="PF01420">
    <property type="entry name" value="Methylase_S"/>
    <property type="match status" value="2"/>
</dbReference>
<dbReference type="GO" id="GO:0009307">
    <property type="term" value="P:DNA restriction-modification system"/>
    <property type="evidence" value="ECO:0007669"/>
    <property type="project" value="UniProtKB-KW"/>
</dbReference>
<sequence>MVPEGWERVPLVKIAEVRSGVAKGKSGLKDGVSVPYLRVANVQDGYIDTTELKTIEIEKSQLERYSLKVGDVLMNEGGDFDKLGRGDVWDGRVDPCLHQNHVFAVRVNRGVIEPYFLAALAASNYGKTYFLNCSKRSTNLASINSTQLKEFPVLVPPLQEQEKIAKILSTWGEAIATTEQLLANSEQQKKALMQQLLTGKKRLPGYERAWIEAPLGDLFEERKEFGAIGLPLLSVTSEQGIISQGKVGRKDTSSDDKSKYLRVCPGDIAYNTMRMWQGVSGLSSREGIVSPAYTVLKPKKDIDPRFASYLFKLPRMVHRFYRNSQGLVSDTLNLKYQQFSKIKVVVPERSEQRAIAEVLSKEDEVISYLKEQVEQLEQEKKALMQQLLTGKRRVKVDEAEQATA</sequence>
<evidence type="ECO:0000256" key="3">
    <source>
        <dbReference type="ARBA" id="ARBA00023125"/>
    </source>
</evidence>
<proteinExistence type="inferred from homology"/>
<dbReference type="InterPro" id="IPR000055">
    <property type="entry name" value="Restrct_endonuc_typeI_TRD"/>
</dbReference>
<evidence type="ECO:0000313" key="7">
    <source>
        <dbReference type="Proteomes" id="UP000245474"/>
    </source>
</evidence>
<evidence type="ECO:0000256" key="1">
    <source>
        <dbReference type="ARBA" id="ARBA00010923"/>
    </source>
</evidence>
<evidence type="ECO:0000256" key="4">
    <source>
        <dbReference type="SAM" id="Coils"/>
    </source>
</evidence>
<feature type="coiled-coil region" evidence="4">
    <location>
        <begin position="359"/>
        <end position="393"/>
    </location>
</feature>
<accession>A0A2U2N2R6</accession>
<protein>
    <submittedName>
        <fullName evidence="6">Restriction endonuclease subunit S</fullName>
    </submittedName>
</protein>
<comment type="caution">
    <text evidence="6">The sequence shown here is derived from an EMBL/GenBank/DDBJ whole genome shotgun (WGS) entry which is preliminary data.</text>
</comment>
<dbReference type="SUPFAM" id="SSF116734">
    <property type="entry name" value="DNA methylase specificity domain"/>
    <property type="match status" value="2"/>
</dbReference>
<dbReference type="OrthoDB" id="9798929at2"/>
<keyword evidence="6" id="KW-0540">Nuclease</keyword>
<dbReference type="InterPro" id="IPR044946">
    <property type="entry name" value="Restrct_endonuc_typeI_TRD_sf"/>
</dbReference>
<dbReference type="Proteomes" id="UP000245474">
    <property type="component" value="Unassembled WGS sequence"/>
</dbReference>
<feature type="domain" description="Type I restriction modification DNA specificity" evidence="5">
    <location>
        <begin position="289"/>
        <end position="378"/>
    </location>
</feature>
<dbReference type="CDD" id="cd17253">
    <property type="entry name" value="RMtype1_S_Eco933I-TRD2-CR2_like"/>
    <property type="match status" value="1"/>
</dbReference>
<dbReference type="AlphaFoldDB" id="A0A2U2N2R6"/>
<keyword evidence="3" id="KW-0238">DNA-binding</keyword>
<dbReference type="PANTHER" id="PTHR30408">
    <property type="entry name" value="TYPE-1 RESTRICTION ENZYME ECOKI SPECIFICITY PROTEIN"/>
    <property type="match status" value="1"/>
</dbReference>
<organism evidence="6 7">
    <name type="scientific">Sediminicurvatus halobius</name>
    <dbReference type="NCBI Taxonomy" id="2182432"/>
    <lineage>
        <taxon>Bacteria</taxon>
        <taxon>Pseudomonadati</taxon>
        <taxon>Pseudomonadota</taxon>
        <taxon>Gammaproteobacteria</taxon>
        <taxon>Chromatiales</taxon>
        <taxon>Ectothiorhodospiraceae</taxon>
        <taxon>Sediminicurvatus</taxon>
    </lineage>
</organism>
<keyword evidence="2" id="KW-0680">Restriction system</keyword>
<dbReference type="Gene3D" id="3.90.220.20">
    <property type="entry name" value="DNA methylase specificity domains"/>
    <property type="match status" value="2"/>
</dbReference>
<keyword evidence="6" id="KW-0378">Hydrolase</keyword>
<reference evidence="6 7" key="1">
    <citation type="submission" date="2018-05" db="EMBL/GenBank/DDBJ databases">
        <title>Spiribacter halobius sp. nov., a moderately halophilic bacterium isolated from marine solar saltern.</title>
        <authorList>
            <person name="Zheng W.-S."/>
            <person name="Lu D.-C."/>
            <person name="Du Z.-J."/>
        </authorList>
    </citation>
    <scope>NUCLEOTIDE SEQUENCE [LARGE SCALE GENOMIC DNA]</scope>
    <source>
        <strain evidence="6 7">E85</strain>
    </source>
</reference>